<dbReference type="Proteomes" id="UP000046155">
    <property type="component" value="Unassembled WGS sequence"/>
</dbReference>
<accession>A0A0B7MDH1</accession>
<protein>
    <submittedName>
        <fullName evidence="1">Uncharacterized protein</fullName>
    </submittedName>
</protein>
<proteinExistence type="predicted"/>
<gene>
    <name evidence="1" type="ORF">SSCH_220032</name>
</gene>
<sequence length="49" mass="5628">MEDIKPDTIILDPPRQGSDRQTLAEICGLSPNKIVMWVINMNLKCRLFI</sequence>
<evidence type="ECO:0000313" key="2">
    <source>
        <dbReference type="Proteomes" id="UP000046155"/>
    </source>
</evidence>
<dbReference type="RefSeq" id="WP_156972146.1">
    <property type="nucleotide sequence ID" value="NZ_CDRZ01000135.1"/>
</dbReference>
<organism evidence="1 2">
    <name type="scientific">Syntrophaceticus schinkii</name>
    <dbReference type="NCBI Taxonomy" id="499207"/>
    <lineage>
        <taxon>Bacteria</taxon>
        <taxon>Bacillati</taxon>
        <taxon>Bacillota</taxon>
        <taxon>Clostridia</taxon>
        <taxon>Thermoanaerobacterales</taxon>
        <taxon>Thermoanaerobacterales Family III. Incertae Sedis</taxon>
        <taxon>Syntrophaceticus</taxon>
    </lineage>
</organism>
<dbReference type="InterPro" id="IPR029063">
    <property type="entry name" value="SAM-dependent_MTases_sf"/>
</dbReference>
<dbReference type="AlphaFoldDB" id="A0A0B7MDH1"/>
<dbReference type="OrthoDB" id="9804590at2"/>
<dbReference type="EMBL" id="CDRZ01000135">
    <property type="protein sequence ID" value="CEO88624.1"/>
    <property type="molecule type" value="Genomic_DNA"/>
</dbReference>
<dbReference type="Gene3D" id="3.40.50.150">
    <property type="entry name" value="Vaccinia Virus protein VP39"/>
    <property type="match status" value="1"/>
</dbReference>
<evidence type="ECO:0000313" key="1">
    <source>
        <dbReference type="EMBL" id="CEO88624.1"/>
    </source>
</evidence>
<keyword evidence="2" id="KW-1185">Reference proteome</keyword>
<name>A0A0B7MDH1_9FIRM</name>
<reference evidence="2" key="1">
    <citation type="submission" date="2015-01" db="EMBL/GenBank/DDBJ databases">
        <authorList>
            <person name="Manzoor Shahid"/>
            <person name="Zubair Saima"/>
        </authorList>
    </citation>
    <scope>NUCLEOTIDE SEQUENCE [LARGE SCALE GENOMIC DNA]</scope>
    <source>
        <strain evidence="2">Sp3</strain>
    </source>
</reference>